<dbReference type="InterPro" id="IPR037401">
    <property type="entry name" value="SnoaL-like"/>
</dbReference>
<dbReference type="Gene3D" id="3.10.450.50">
    <property type="match status" value="1"/>
</dbReference>
<name>A0ABU5UFK1_9CYAN</name>
<evidence type="ECO:0000259" key="1">
    <source>
        <dbReference type="Pfam" id="PF12680"/>
    </source>
</evidence>
<dbReference type="Pfam" id="PF12680">
    <property type="entry name" value="SnoaL_2"/>
    <property type="match status" value="1"/>
</dbReference>
<organism evidence="2 3">
    <name type="scientific">Nodularia harveyana UHCC-0300</name>
    <dbReference type="NCBI Taxonomy" id="2974287"/>
    <lineage>
        <taxon>Bacteria</taxon>
        <taxon>Bacillati</taxon>
        <taxon>Cyanobacteriota</taxon>
        <taxon>Cyanophyceae</taxon>
        <taxon>Nostocales</taxon>
        <taxon>Nodulariaceae</taxon>
        <taxon>Nodularia</taxon>
    </lineage>
</organism>
<comment type="caution">
    <text evidence="2">The sequence shown here is derived from an EMBL/GenBank/DDBJ whole genome shotgun (WGS) entry which is preliminary data.</text>
</comment>
<evidence type="ECO:0000313" key="2">
    <source>
        <dbReference type="EMBL" id="MEA5581236.1"/>
    </source>
</evidence>
<gene>
    <name evidence="2" type="ORF">VB620_07775</name>
</gene>
<proteinExistence type="predicted"/>
<evidence type="ECO:0000313" key="3">
    <source>
        <dbReference type="Proteomes" id="UP001302120"/>
    </source>
</evidence>
<sequence>MTNLEIIQRLYTAFQERDTKTIREIFDPQIEWIQNEGFPGGGRHIGTDAVLNDVFAKFRLDWDTWQAFVEEWLEAGDTIIALGKYSGIYKTTGKSITAEFAHVYKLRNGRIFKFQQYTDTFKIAEAMQ</sequence>
<keyword evidence="3" id="KW-1185">Reference proteome</keyword>
<reference evidence="2 3" key="1">
    <citation type="submission" date="2023-12" db="EMBL/GenBank/DDBJ databases">
        <title>Baltic Sea Cyanobacteria.</title>
        <authorList>
            <person name="Delbaje E."/>
            <person name="Fewer D.P."/>
            <person name="Shishido T.K."/>
        </authorList>
    </citation>
    <scope>NUCLEOTIDE SEQUENCE [LARGE SCALE GENOMIC DNA]</scope>
    <source>
        <strain evidence="2 3">UHCC-0300</strain>
    </source>
</reference>
<dbReference type="PANTHER" id="PTHR41252:SF1">
    <property type="entry name" value="BLR2505 PROTEIN"/>
    <property type="match status" value="1"/>
</dbReference>
<dbReference type="Proteomes" id="UP001302120">
    <property type="component" value="Unassembled WGS sequence"/>
</dbReference>
<accession>A0ABU5UFK1</accession>
<dbReference type="InterPro" id="IPR032710">
    <property type="entry name" value="NTF2-like_dom_sf"/>
</dbReference>
<dbReference type="RefSeq" id="WP_323195568.1">
    <property type="nucleotide sequence ID" value="NZ_JAYGHG010000008.1"/>
</dbReference>
<feature type="domain" description="SnoaL-like" evidence="1">
    <location>
        <begin position="7"/>
        <end position="112"/>
    </location>
</feature>
<dbReference type="EMBL" id="JAYGHG010000008">
    <property type="protein sequence ID" value="MEA5581236.1"/>
    <property type="molecule type" value="Genomic_DNA"/>
</dbReference>
<dbReference type="SUPFAM" id="SSF54427">
    <property type="entry name" value="NTF2-like"/>
    <property type="match status" value="1"/>
</dbReference>
<protein>
    <submittedName>
        <fullName evidence="2">Nuclear transport factor 2 family protein</fullName>
    </submittedName>
</protein>
<dbReference type="PANTHER" id="PTHR41252">
    <property type="entry name" value="BLR2505 PROTEIN"/>
    <property type="match status" value="1"/>
</dbReference>